<evidence type="ECO:0000313" key="5">
    <source>
        <dbReference type="Proteomes" id="UP000007797"/>
    </source>
</evidence>
<dbReference type="InterPro" id="IPR006680">
    <property type="entry name" value="Amidohydro-rel"/>
</dbReference>
<dbReference type="RefSeq" id="XP_004362106.1">
    <property type="nucleotide sequence ID" value="XM_004362049.1"/>
</dbReference>
<keyword evidence="1" id="KW-0659">Purine metabolism</keyword>
<dbReference type="InterPro" id="IPR050138">
    <property type="entry name" value="DHOase/Allantoinase_Hydrolase"/>
</dbReference>
<dbReference type="KEGG" id="dfa:DFA_06405"/>
<dbReference type="InterPro" id="IPR011059">
    <property type="entry name" value="Metal-dep_hydrolase_composite"/>
</dbReference>
<evidence type="ECO:0000256" key="1">
    <source>
        <dbReference type="ARBA" id="ARBA00022631"/>
    </source>
</evidence>
<dbReference type="OrthoDB" id="16559at2759"/>
<evidence type="ECO:0000259" key="2">
    <source>
        <dbReference type="Pfam" id="PF01979"/>
    </source>
</evidence>
<dbReference type="GeneID" id="14876017"/>
<dbReference type="GO" id="GO:0006145">
    <property type="term" value="P:purine nucleobase catabolic process"/>
    <property type="evidence" value="ECO:0007669"/>
    <property type="project" value="TreeGrafter"/>
</dbReference>
<feature type="domain" description="Oxo-4-hydroxy-4-carboxy-5-ureidoimidazoline decarboxylase" evidence="3">
    <location>
        <begin position="281"/>
        <end position="444"/>
    </location>
</feature>
<evidence type="ECO:0008006" key="6">
    <source>
        <dbReference type="Google" id="ProtNLM"/>
    </source>
</evidence>
<dbReference type="Proteomes" id="UP000007797">
    <property type="component" value="Unassembled WGS sequence"/>
</dbReference>
<dbReference type="EMBL" id="GL883007">
    <property type="protein sequence ID" value="EGG24255.1"/>
    <property type="molecule type" value="Genomic_DNA"/>
</dbReference>
<protein>
    <recommendedName>
        <fullName evidence="6">Amidohydrolase-related domain-containing protein</fullName>
    </recommendedName>
</protein>
<evidence type="ECO:0000313" key="4">
    <source>
        <dbReference type="EMBL" id="EGG24255.1"/>
    </source>
</evidence>
<sequence length="450" mass="49910">MTIKQAIRGKQVLVAGEETFRECTLLIDQDGVVSEIKEYQYALPDGVELIRDCADNEVLMGALVNIHVQVTDSLHLATHTAVAAAGGVTTIIYKSLTTASFDHLSMECYVDVGTLYKSEININDRVNVDKKKLESDVDVDFIKEPGSISSLQYGLSIVWTEYKKRGIPNPMYHLTECMCDAPARLANLNDKKGSIAVGRDADFVVFDPDQSFTFKDEGNVVGGSATLTGVILETILRGQTIDNVMTGGLTTKPHGECIVPTNIHSNPSYPSPYLPPITRLNQMGRDNFFNVVHLLFETAPPLANALYDARPFSSYNNLIDVADTIIQKCSDQDKILIINAHPRIGVNPAATKTSQSTPLSTLSFREQGCHSEQINDEVQRVYQSLQQLNEQYEKKNGFKFVVFVAGRPKSEIVKVLEQRLQNNTIDELRIGLTDMTAIARDRLKKLVKIK</sequence>
<keyword evidence="5" id="KW-1185">Reference proteome</keyword>
<proteinExistence type="predicted"/>
<dbReference type="Gene3D" id="1.10.3330.10">
    <property type="entry name" value="Oxo-4-hydroxy-4-carboxy-5-ureidoimidazoline decarboxylase"/>
    <property type="match status" value="1"/>
</dbReference>
<dbReference type="GO" id="GO:0004038">
    <property type="term" value="F:allantoinase activity"/>
    <property type="evidence" value="ECO:0007669"/>
    <property type="project" value="TreeGrafter"/>
</dbReference>
<dbReference type="InterPro" id="IPR036778">
    <property type="entry name" value="OHCU_decarboxylase_sf"/>
</dbReference>
<dbReference type="GO" id="GO:0005737">
    <property type="term" value="C:cytoplasm"/>
    <property type="evidence" value="ECO:0007669"/>
    <property type="project" value="TreeGrafter"/>
</dbReference>
<dbReference type="Pfam" id="PF01979">
    <property type="entry name" value="Amidohydro_1"/>
    <property type="match status" value="1"/>
</dbReference>
<dbReference type="Pfam" id="PF09349">
    <property type="entry name" value="OHCU_decarbox"/>
    <property type="match status" value="1"/>
</dbReference>
<dbReference type="PANTHER" id="PTHR43668">
    <property type="entry name" value="ALLANTOINASE"/>
    <property type="match status" value="1"/>
</dbReference>
<name>F4PIW9_CACFS</name>
<dbReference type="AlphaFoldDB" id="F4PIW9"/>
<organism evidence="4 5">
    <name type="scientific">Cavenderia fasciculata</name>
    <name type="common">Slime mold</name>
    <name type="synonym">Dictyostelium fasciculatum</name>
    <dbReference type="NCBI Taxonomy" id="261658"/>
    <lineage>
        <taxon>Eukaryota</taxon>
        <taxon>Amoebozoa</taxon>
        <taxon>Evosea</taxon>
        <taxon>Eumycetozoa</taxon>
        <taxon>Dictyostelia</taxon>
        <taxon>Acytosteliales</taxon>
        <taxon>Cavenderiaceae</taxon>
        <taxon>Cavenderia</taxon>
    </lineage>
</organism>
<dbReference type="PANTHER" id="PTHR43668:SF2">
    <property type="entry name" value="ALLANTOINASE"/>
    <property type="match status" value="1"/>
</dbReference>
<gene>
    <name evidence="4" type="ORF">DFA_06405</name>
</gene>
<dbReference type="STRING" id="1054147.F4PIW9"/>
<dbReference type="SUPFAM" id="SSF51338">
    <property type="entry name" value="Composite domain of metallo-dependent hydrolases"/>
    <property type="match status" value="1"/>
</dbReference>
<feature type="domain" description="Amidohydrolase-related" evidence="2">
    <location>
        <begin position="172"/>
        <end position="224"/>
    </location>
</feature>
<reference evidence="5" key="1">
    <citation type="journal article" date="2011" name="Genome Res.">
        <title>Phylogeny-wide analysis of social amoeba genomes highlights ancient origins for complex intercellular communication.</title>
        <authorList>
            <person name="Heidel A.J."/>
            <person name="Lawal H.M."/>
            <person name="Felder M."/>
            <person name="Schilde C."/>
            <person name="Helps N.R."/>
            <person name="Tunggal B."/>
            <person name="Rivero F."/>
            <person name="John U."/>
            <person name="Schleicher M."/>
            <person name="Eichinger L."/>
            <person name="Platzer M."/>
            <person name="Noegel A.A."/>
            <person name="Schaap P."/>
            <person name="Gloeckner G."/>
        </authorList>
    </citation>
    <scope>NUCLEOTIDE SEQUENCE [LARGE SCALE GENOMIC DNA]</scope>
    <source>
        <strain evidence="5">SH3</strain>
    </source>
</reference>
<evidence type="ECO:0000259" key="3">
    <source>
        <dbReference type="Pfam" id="PF09349"/>
    </source>
</evidence>
<accession>F4PIW9</accession>
<dbReference type="SUPFAM" id="SSF158694">
    <property type="entry name" value="UraD-Like"/>
    <property type="match status" value="1"/>
</dbReference>
<dbReference type="Gene3D" id="3.20.20.140">
    <property type="entry name" value="Metal-dependent hydrolases"/>
    <property type="match status" value="2"/>
</dbReference>
<dbReference type="InterPro" id="IPR018020">
    <property type="entry name" value="OHCU_decarboxylase"/>
</dbReference>